<comment type="caution">
    <text evidence="1">The sequence shown here is derived from an EMBL/GenBank/DDBJ whole genome shotgun (WGS) entry which is preliminary data.</text>
</comment>
<evidence type="ECO:0000313" key="1">
    <source>
        <dbReference type="EMBL" id="PRY52408.1"/>
    </source>
</evidence>
<gene>
    <name evidence="1" type="ORF">B0I27_106169</name>
</gene>
<dbReference type="Pfam" id="PF16248">
    <property type="entry name" value="DUF4905"/>
    <property type="match status" value="1"/>
</dbReference>
<dbReference type="RefSeq" id="WP_106293506.1">
    <property type="nucleotide sequence ID" value="NZ_PVTH01000006.1"/>
</dbReference>
<protein>
    <submittedName>
        <fullName evidence="1">Uncharacterized protein DUF4905</fullName>
    </submittedName>
</protein>
<organism evidence="1 2">
    <name type="scientific">Arcticibacter pallidicorallinus</name>
    <dbReference type="NCBI Taxonomy" id="1259464"/>
    <lineage>
        <taxon>Bacteria</taxon>
        <taxon>Pseudomonadati</taxon>
        <taxon>Bacteroidota</taxon>
        <taxon>Sphingobacteriia</taxon>
        <taxon>Sphingobacteriales</taxon>
        <taxon>Sphingobacteriaceae</taxon>
        <taxon>Arcticibacter</taxon>
    </lineage>
</organism>
<evidence type="ECO:0000313" key="2">
    <source>
        <dbReference type="Proteomes" id="UP000238034"/>
    </source>
</evidence>
<dbReference type="EMBL" id="PVTH01000006">
    <property type="protein sequence ID" value="PRY52408.1"/>
    <property type="molecule type" value="Genomic_DNA"/>
</dbReference>
<proteinExistence type="predicted"/>
<dbReference type="InterPro" id="IPR032595">
    <property type="entry name" value="DUF4905"/>
</dbReference>
<accession>A0A2T0U3G8</accession>
<dbReference type="OrthoDB" id="597091at2"/>
<sequence>MSSTTKYTLKPSLEANFEGIIWKVETDPINGIIAVETRNPEDRTAGFSAFNFKTGVTLFRDVSVQDSWHWGLDKVCHNFVYLHSYVNEKTPEHKSIIALNTAGSIAWQIFNRTLDTATAEGLVVYNPSVQQKQYELLNPASGVTESFRISNFVPLERNIYFPEIISPMDLLPAIEELKTLVGPVSYLAHNGKKCISFHAAPDSVLSQYLLIISDGNIMHKEILEHNIQKINPEPFYIEQGHLFCVRNNKAEIVSYLV</sequence>
<keyword evidence="2" id="KW-1185">Reference proteome</keyword>
<dbReference type="AlphaFoldDB" id="A0A2T0U3G8"/>
<name>A0A2T0U3G8_9SPHI</name>
<dbReference type="Proteomes" id="UP000238034">
    <property type="component" value="Unassembled WGS sequence"/>
</dbReference>
<reference evidence="1 2" key="1">
    <citation type="submission" date="2018-03" db="EMBL/GenBank/DDBJ databases">
        <title>Genomic Encyclopedia of Type Strains, Phase III (KMG-III): the genomes of soil and plant-associated and newly described type strains.</title>
        <authorList>
            <person name="Whitman W."/>
        </authorList>
    </citation>
    <scope>NUCLEOTIDE SEQUENCE [LARGE SCALE GENOMIC DNA]</scope>
    <source>
        <strain evidence="1 2">CGMCC 1.9313</strain>
    </source>
</reference>